<gene>
    <name evidence="1" type="ORF">SAMN04488129_105118</name>
</gene>
<organism evidence="1 2">
    <name type="scientific">Halomonas daqiaonensis</name>
    <dbReference type="NCBI Taxonomy" id="650850"/>
    <lineage>
        <taxon>Bacteria</taxon>
        <taxon>Pseudomonadati</taxon>
        <taxon>Pseudomonadota</taxon>
        <taxon>Gammaproteobacteria</taxon>
        <taxon>Oceanospirillales</taxon>
        <taxon>Halomonadaceae</taxon>
        <taxon>Halomonas</taxon>
    </lineage>
</organism>
<name>A0A1H7KZ61_9GAMM</name>
<evidence type="ECO:0000313" key="1">
    <source>
        <dbReference type="EMBL" id="SEK91395.1"/>
    </source>
</evidence>
<dbReference type="EMBL" id="FOBC01000005">
    <property type="protein sequence ID" value="SEK91395.1"/>
    <property type="molecule type" value="Genomic_DNA"/>
</dbReference>
<reference evidence="2" key="1">
    <citation type="submission" date="2016-10" db="EMBL/GenBank/DDBJ databases">
        <authorList>
            <person name="Varghese N."/>
            <person name="Submissions S."/>
        </authorList>
    </citation>
    <scope>NUCLEOTIDE SEQUENCE [LARGE SCALE GENOMIC DNA]</scope>
    <source>
        <strain evidence="2">CGMCC 1.9150</strain>
    </source>
</reference>
<keyword evidence="2" id="KW-1185">Reference proteome</keyword>
<dbReference type="STRING" id="650850.SAMN04488129_105118"/>
<dbReference type="RefSeq" id="WP_089711429.1">
    <property type="nucleotide sequence ID" value="NZ_FOBC01000005.1"/>
</dbReference>
<dbReference type="OrthoDB" id="70361at2"/>
<dbReference type="AlphaFoldDB" id="A0A1H7KZ61"/>
<sequence>MRIGDTVRVGVAGAAIAVLASPTAAQEVSSQYSTIEWNSECSVLDRSAADEPGAWARLECAGYGTNKVLVADDDGRMSLDYGLMDTMGPWESFAGFNQVIDTVEWRLADGQAFATIHRWLVSGGGQERQVLVVSTVAASPDGQSCMVGFVDAGAAPEANTLAREVADRQARTFRCGESDAGWYGAVEEPAPRPVLVVADDGGQAEDPEAMLRQYWSALSVGGSVSRFLMDGDDGPVGLASEYEIGRVEPLVAADAERRVRVTLKLRSGTGESLSAKVGLVRLEGTWRIASAQWP</sequence>
<protein>
    <submittedName>
        <fullName evidence="1">Uncharacterized protein</fullName>
    </submittedName>
</protein>
<accession>A0A1H7KZ61</accession>
<evidence type="ECO:0000313" key="2">
    <source>
        <dbReference type="Proteomes" id="UP000198807"/>
    </source>
</evidence>
<dbReference type="Proteomes" id="UP000198807">
    <property type="component" value="Unassembled WGS sequence"/>
</dbReference>
<proteinExistence type="predicted"/>